<evidence type="ECO:0000313" key="1">
    <source>
        <dbReference type="EMBL" id="OME84935.1"/>
    </source>
</evidence>
<dbReference type="Gene3D" id="3.40.470.10">
    <property type="entry name" value="Uracil-DNA glycosylase-like domain"/>
    <property type="match status" value="1"/>
</dbReference>
<dbReference type="InterPro" id="IPR036895">
    <property type="entry name" value="Uracil-DNA_glycosylase-like_sf"/>
</dbReference>
<evidence type="ECO:0000313" key="2">
    <source>
        <dbReference type="Proteomes" id="UP000187074"/>
    </source>
</evidence>
<dbReference type="EMBL" id="MRTF01000026">
    <property type="protein sequence ID" value="OME84935.1"/>
    <property type="molecule type" value="Genomic_DNA"/>
</dbReference>
<dbReference type="SUPFAM" id="SSF52141">
    <property type="entry name" value="Uracil-DNA glycosylase-like"/>
    <property type="match status" value="1"/>
</dbReference>
<dbReference type="AlphaFoldDB" id="A0A1R1AH81"/>
<organism evidence="1 2">
    <name type="scientific">Paenibacillus lautus</name>
    <name type="common">Bacillus lautus</name>
    <dbReference type="NCBI Taxonomy" id="1401"/>
    <lineage>
        <taxon>Bacteria</taxon>
        <taxon>Bacillati</taxon>
        <taxon>Bacillota</taxon>
        <taxon>Bacilli</taxon>
        <taxon>Bacillales</taxon>
        <taxon>Paenibacillaceae</taxon>
        <taxon>Paenibacillus</taxon>
    </lineage>
</organism>
<dbReference type="STRING" id="1401.BK123_33590"/>
<gene>
    <name evidence="1" type="ORF">BK123_33590</name>
</gene>
<proteinExistence type="predicted"/>
<protein>
    <submittedName>
        <fullName evidence="1">Uncharacterized protein</fullName>
    </submittedName>
</protein>
<accession>A0A1R1AH81</accession>
<name>A0A1R1AH81_PAELA</name>
<reference evidence="1 2" key="1">
    <citation type="submission" date="2016-11" db="EMBL/GenBank/DDBJ databases">
        <title>Paenibacillus species isolates.</title>
        <authorList>
            <person name="Beno S.M."/>
        </authorList>
    </citation>
    <scope>NUCLEOTIDE SEQUENCE [LARGE SCALE GENOMIC DNA]</scope>
    <source>
        <strain evidence="1 2">FSL F4-0100</strain>
    </source>
</reference>
<sequence length="127" mass="14443">MRFVVQGHQSERSATVIWGSVETLSCSSVMWNAFPLHPFEGQGKNRTSKREDLDWGITILQLVIDLFPGMKVVSVGKKAKSSCRKLRIKTIAHLNHPHRADIFREQFDFLFPNRYGDHETTFGPGAT</sequence>
<dbReference type="Proteomes" id="UP000187074">
    <property type="component" value="Unassembled WGS sequence"/>
</dbReference>
<comment type="caution">
    <text evidence="1">The sequence shown here is derived from an EMBL/GenBank/DDBJ whole genome shotgun (WGS) entry which is preliminary data.</text>
</comment>